<comment type="similarity">
    <text evidence="3 18">Belongs to the complex I subunit 2 family.</text>
</comment>
<feature type="domain" description="NADH:quinone oxidoreductase/Mrp antiporter transmembrane" evidence="19">
    <location>
        <begin position="69"/>
        <end position="253"/>
    </location>
</feature>
<evidence type="ECO:0000256" key="10">
    <source>
        <dbReference type="ARBA" id="ARBA00022967"/>
    </source>
</evidence>
<organism evidence="20">
    <name type="scientific">Artemia urmiana</name>
    <dbReference type="NCBI Taxonomy" id="112782"/>
    <lineage>
        <taxon>Eukaryota</taxon>
        <taxon>Metazoa</taxon>
        <taxon>Ecdysozoa</taxon>
        <taxon>Arthropoda</taxon>
        <taxon>Crustacea</taxon>
        <taxon>Branchiopoda</taxon>
        <taxon>Anostraca</taxon>
        <taxon>Artemiidae</taxon>
        <taxon>Artemia</taxon>
    </lineage>
</organism>
<name>A0A7S7YLU5_9CRUS</name>
<sequence>MIKWLCLFFSYVLMMSAHSWLGLWISMEMNSLSFIPIMIEESKENSLKYFLIQSVASVIFLASTLNQSFSFLIPLALLIKIGAAPFHMWLVSISKSMSWKILALLMTFQKIGPLLGLIMTQFTNSFFILVSAVIGGLGGVSQSNLRLIMAFSSIGHLSWLMINMTSFFLVSTYYVTYLIILYLVVALLQQSGLFSLTQMSDNTGLIYSISISFSLLSLAGLPPFLGFFIKWMSLEMNTLPPFIILALVSSSCLSVYFYFKIAMSSLLFPSEVKSKNMEILAVLSMSFNVLLPLLFL</sequence>
<comment type="function">
    <text evidence="1">Core subunit of the mitochondrial membrane respiratory chain NADH dehydrogenase (Complex I) that is believed to belong to the minimal assembly required for catalysis. Complex I functions in the transfer of electrons from NADH to the respiratory chain. The immediate electron acceptor for the enzyme is believed to be ubiquinone.</text>
</comment>
<evidence type="ECO:0000256" key="8">
    <source>
        <dbReference type="ARBA" id="ARBA00022692"/>
    </source>
</evidence>
<protein>
    <recommendedName>
        <fullName evidence="5 18">NADH-ubiquinone oxidoreductase chain 2</fullName>
        <ecNumber evidence="4 18">7.1.1.2</ecNumber>
    </recommendedName>
</protein>
<dbReference type="EC" id="7.1.1.2" evidence="4 18"/>
<keyword evidence="6" id="KW-0813">Transport</keyword>
<dbReference type="GO" id="GO:0005743">
    <property type="term" value="C:mitochondrial inner membrane"/>
    <property type="evidence" value="ECO:0007669"/>
    <property type="project" value="UniProtKB-SubCell"/>
</dbReference>
<keyword evidence="11 18" id="KW-0249">Electron transport</keyword>
<dbReference type="InterPro" id="IPR050175">
    <property type="entry name" value="Complex_I_Subunit_2"/>
</dbReference>
<feature type="transmembrane region" description="Helical" evidence="18">
    <location>
        <begin position="241"/>
        <end position="259"/>
    </location>
</feature>
<evidence type="ECO:0000256" key="13">
    <source>
        <dbReference type="ARBA" id="ARBA00023027"/>
    </source>
</evidence>
<dbReference type="InterPro" id="IPR003917">
    <property type="entry name" value="NADH_UbQ_OxRdtase_chain2"/>
</dbReference>
<evidence type="ECO:0000256" key="18">
    <source>
        <dbReference type="RuleBase" id="RU003403"/>
    </source>
</evidence>
<evidence type="ECO:0000256" key="12">
    <source>
        <dbReference type="ARBA" id="ARBA00022989"/>
    </source>
</evidence>
<keyword evidence="10 18" id="KW-1278">Translocase</keyword>
<dbReference type="GO" id="GO:0008137">
    <property type="term" value="F:NADH dehydrogenase (ubiquinone) activity"/>
    <property type="evidence" value="ECO:0007669"/>
    <property type="project" value="UniProtKB-EC"/>
</dbReference>
<keyword evidence="12 18" id="KW-1133">Transmembrane helix</keyword>
<dbReference type="PRINTS" id="PR01436">
    <property type="entry name" value="NADHDHGNASE2"/>
</dbReference>
<evidence type="ECO:0000256" key="7">
    <source>
        <dbReference type="ARBA" id="ARBA00022660"/>
    </source>
</evidence>
<evidence type="ECO:0000256" key="6">
    <source>
        <dbReference type="ARBA" id="ARBA00022448"/>
    </source>
</evidence>
<dbReference type="Pfam" id="PF00361">
    <property type="entry name" value="Proton_antipo_M"/>
    <property type="match status" value="1"/>
</dbReference>
<reference evidence="20" key="1">
    <citation type="journal article" date="2021" name="Diversity (Basel)">
        <title>Reanalysis and Revision of the Complete Mitochondrial Genome of Artemia urmiana Guenther, 1899 (Crustacea: Anostraca).</title>
        <authorList>
            <person name="Asem A."/>
            <person name="Eimanifar A."/>
            <person name="Li W."/>
            <person name="Shen C.-Y."/>
            <person name="Shikhsarmast F.M."/>
            <person name="Dan Y.-T."/>
            <person name="Lu H."/>
            <person name="Zhou Y."/>
            <person name="Chen Y."/>
            <person name="Wang P.-Z."/>
            <person name="Wink M."/>
        </authorList>
    </citation>
    <scope>NUCLEOTIDE SEQUENCE</scope>
</reference>
<dbReference type="AlphaFoldDB" id="A0A7S7YLU5"/>
<keyword evidence="16 18" id="KW-0472">Membrane</keyword>
<keyword evidence="15 18" id="KW-0496">Mitochondrion</keyword>
<comment type="function">
    <text evidence="18">Core subunit of the mitochondrial membrane respiratory chain NADH dehydrogenase (Complex I) which catalyzes electron transfer from NADH through the respiratory chain, using ubiquinone as an electron acceptor. Essential for the catalytic activity and assembly of complex I.</text>
</comment>
<evidence type="ECO:0000256" key="14">
    <source>
        <dbReference type="ARBA" id="ARBA00023075"/>
    </source>
</evidence>
<evidence type="ECO:0000256" key="2">
    <source>
        <dbReference type="ARBA" id="ARBA00004448"/>
    </source>
</evidence>
<keyword evidence="9 18" id="KW-0999">Mitochondrion inner membrane</keyword>
<evidence type="ECO:0000256" key="1">
    <source>
        <dbReference type="ARBA" id="ARBA00003257"/>
    </source>
</evidence>
<keyword evidence="14 18" id="KW-0830">Ubiquinone</keyword>
<dbReference type="GO" id="GO:0006120">
    <property type="term" value="P:mitochondrial electron transport, NADH to ubiquinone"/>
    <property type="evidence" value="ECO:0007669"/>
    <property type="project" value="InterPro"/>
</dbReference>
<evidence type="ECO:0000256" key="9">
    <source>
        <dbReference type="ARBA" id="ARBA00022792"/>
    </source>
</evidence>
<keyword evidence="13 18" id="KW-0520">NAD</keyword>
<dbReference type="InterPro" id="IPR001750">
    <property type="entry name" value="ND/Mrp_TM"/>
</dbReference>
<evidence type="ECO:0000256" key="5">
    <source>
        <dbReference type="ARBA" id="ARBA00021008"/>
    </source>
</evidence>
<keyword evidence="8 18" id="KW-0812">Transmembrane</keyword>
<feature type="transmembrane region" description="Helical" evidence="18">
    <location>
        <begin position="71"/>
        <end position="90"/>
    </location>
</feature>
<evidence type="ECO:0000313" key="20">
    <source>
        <dbReference type="EMBL" id="QPB69774.1"/>
    </source>
</evidence>
<proteinExistence type="inferred from homology"/>
<evidence type="ECO:0000256" key="15">
    <source>
        <dbReference type="ARBA" id="ARBA00023128"/>
    </source>
</evidence>
<evidence type="ECO:0000256" key="3">
    <source>
        <dbReference type="ARBA" id="ARBA00007012"/>
    </source>
</evidence>
<geneLocation type="mitochondrion" evidence="20"/>
<evidence type="ECO:0000256" key="17">
    <source>
        <dbReference type="ARBA" id="ARBA00049551"/>
    </source>
</evidence>
<evidence type="ECO:0000256" key="16">
    <source>
        <dbReference type="ARBA" id="ARBA00023136"/>
    </source>
</evidence>
<evidence type="ECO:0000256" key="11">
    <source>
        <dbReference type="ARBA" id="ARBA00022982"/>
    </source>
</evidence>
<gene>
    <name evidence="20" type="primary">ND2</name>
</gene>
<feature type="transmembrane region" description="Helical" evidence="18">
    <location>
        <begin position="205"/>
        <end position="229"/>
    </location>
</feature>
<accession>A0A7S7YLU5</accession>
<feature type="transmembrane region" description="Helical" evidence="18">
    <location>
        <begin position="157"/>
        <end position="185"/>
    </location>
</feature>
<evidence type="ECO:0000256" key="4">
    <source>
        <dbReference type="ARBA" id="ARBA00012944"/>
    </source>
</evidence>
<dbReference type="PANTHER" id="PTHR46552">
    <property type="entry name" value="NADH-UBIQUINONE OXIDOREDUCTASE CHAIN 2"/>
    <property type="match status" value="1"/>
</dbReference>
<keyword evidence="7 18" id="KW-0679">Respiratory chain</keyword>
<dbReference type="PANTHER" id="PTHR46552:SF1">
    <property type="entry name" value="NADH-UBIQUINONE OXIDOREDUCTASE CHAIN 2"/>
    <property type="match status" value="1"/>
</dbReference>
<dbReference type="EMBL" id="MN240408">
    <property type="protein sequence ID" value="QPB69774.1"/>
    <property type="molecule type" value="Genomic_DNA"/>
</dbReference>
<feature type="transmembrane region" description="Helical" evidence="18">
    <location>
        <begin position="6"/>
        <end position="26"/>
    </location>
</feature>
<feature type="transmembrane region" description="Helical" evidence="18">
    <location>
        <begin position="279"/>
        <end position="295"/>
    </location>
</feature>
<comment type="catalytic activity">
    <reaction evidence="17 18">
        <text>a ubiquinone + NADH + 5 H(+)(in) = a ubiquinol + NAD(+) + 4 H(+)(out)</text>
        <dbReference type="Rhea" id="RHEA:29091"/>
        <dbReference type="Rhea" id="RHEA-COMP:9565"/>
        <dbReference type="Rhea" id="RHEA-COMP:9566"/>
        <dbReference type="ChEBI" id="CHEBI:15378"/>
        <dbReference type="ChEBI" id="CHEBI:16389"/>
        <dbReference type="ChEBI" id="CHEBI:17976"/>
        <dbReference type="ChEBI" id="CHEBI:57540"/>
        <dbReference type="ChEBI" id="CHEBI:57945"/>
        <dbReference type="EC" id="7.1.1.2"/>
    </reaction>
</comment>
<comment type="subcellular location">
    <subcellularLocation>
        <location evidence="2 18">Mitochondrion inner membrane</location>
        <topology evidence="2 18">Multi-pass membrane protein</topology>
    </subcellularLocation>
</comment>
<evidence type="ECO:0000259" key="19">
    <source>
        <dbReference type="Pfam" id="PF00361"/>
    </source>
</evidence>